<name>A0A1I8FEM8_9PLAT</name>
<proteinExistence type="predicted"/>
<dbReference type="WBParaSite" id="maker-unitig_31782-snap-gene-0.1-mRNA-1">
    <property type="protein sequence ID" value="maker-unitig_31782-snap-gene-0.1-mRNA-1"/>
    <property type="gene ID" value="maker-unitig_31782-snap-gene-0.1"/>
</dbReference>
<reference evidence="3" key="1">
    <citation type="submission" date="2016-11" db="UniProtKB">
        <authorList>
            <consortium name="WormBaseParasite"/>
        </authorList>
    </citation>
    <scope>IDENTIFICATION</scope>
</reference>
<evidence type="ECO:0000313" key="3">
    <source>
        <dbReference type="WBParaSite" id="maker-unitig_31782-snap-gene-0.1-mRNA-1"/>
    </source>
</evidence>
<sequence length="98" mass="10716">MEQFGQLLSNWESGRRLCWQRAASAGAAVSAERSHLLLRLRPLVPTETAGPSKISFVIGLARPDTGRSPVDETRPSGSHAQALTTARTRVCATFRRQD</sequence>
<feature type="compositionally biased region" description="Polar residues" evidence="1">
    <location>
        <begin position="75"/>
        <end position="85"/>
    </location>
</feature>
<organism evidence="2 3">
    <name type="scientific">Macrostomum lignano</name>
    <dbReference type="NCBI Taxonomy" id="282301"/>
    <lineage>
        <taxon>Eukaryota</taxon>
        <taxon>Metazoa</taxon>
        <taxon>Spiralia</taxon>
        <taxon>Lophotrochozoa</taxon>
        <taxon>Platyhelminthes</taxon>
        <taxon>Rhabditophora</taxon>
        <taxon>Macrostomorpha</taxon>
        <taxon>Macrostomida</taxon>
        <taxon>Macrostomidae</taxon>
        <taxon>Macrostomum</taxon>
    </lineage>
</organism>
<evidence type="ECO:0000313" key="2">
    <source>
        <dbReference type="Proteomes" id="UP000095280"/>
    </source>
</evidence>
<protein>
    <submittedName>
        <fullName evidence="3">Kinesin motor domain-containing protein</fullName>
    </submittedName>
</protein>
<accession>A0A1I8FEM8</accession>
<keyword evidence="2" id="KW-1185">Reference proteome</keyword>
<feature type="region of interest" description="Disordered" evidence="1">
    <location>
        <begin position="66"/>
        <end position="85"/>
    </location>
</feature>
<evidence type="ECO:0000256" key="1">
    <source>
        <dbReference type="SAM" id="MobiDB-lite"/>
    </source>
</evidence>
<dbReference type="Proteomes" id="UP000095280">
    <property type="component" value="Unplaced"/>
</dbReference>
<dbReference type="AlphaFoldDB" id="A0A1I8FEM8"/>